<gene>
    <name evidence="5" type="ORF">DK847_13460</name>
</gene>
<dbReference type="EMBL" id="QKVK01000006">
    <property type="protein sequence ID" value="PZF76427.1"/>
    <property type="molecule type" value="Genomic_DNA"/>
</dbReference>
<evidence type="ECO:0000256" key="1">
    <source>
        <dbReference type="ARBA" id="ARBA00001561"/>
    </source>
</evidence>
<dbReference type="PANTHER" id="PTHR30404:SF0">
    <property type="entry name" value="N-ACETYLMURAMOYL-L-ALANINE AMIDASE AMIC"/>
    <property type="match status" value="1"/>
</dbReference>
<comment type="caution">
    <text evidence="5">The sequence shown here is derived from an EMBL/GenBank/DDBJ whole genome shotgun (WGS) entry which is preliminary data.</text>
</comment>
<dbReference type="GO" id="GO:0008745">
    <property type="term" value="F:N-acetylmuramoyl-L-alanine amidase activity"/>
    <property type="evidence" value="ECO:0007669"/>
    <property type="project" value="UniProtKB-EC"/>
</dbReference>
<accession>A0A2W2BKJ7</accession>
<evidence type="ECO:0000256" key="2">
    <source>
        <dbReference type="ARBA" id="ARBA00011901"/>
    </source>
</evidence>
<dbReference type="Proteomes" id="UP000248795">
    <property type="component" value="Unassembled WGS sequence"/>
</dbReference>
<dbReference type="GO" id="GO:0030288">
    <property type="term" value="C:outer membrane-bounded periplasmic space"/>
    <property type="evidence" value="ECO:0007669"/>
    <property type="project" value="TreeGrafter"/>
</dbReference>
<reference evidence="6" key="1">
    <citation type="submission" date="2018-06" db="EMBL/GenBank/DDBJ databases">
        <title>Aestuariibacter litoralis strain KCTC 52945T.</title>
        <authorList>
            <person name="Li X."/>
            <person name="Salam N."/>
            <person name="Li J.-L."/>
            <person name="Chen Y.-M."/>
            <person name="Yang Z.-W."/>
            <person name="Zhang L.-Y."/>
            <person name="Han M.-X."/>
            <person name="Xiao M."/>
            <person name="Li W.-J."/>
        </authorList>
    </citation>
    <scope>NUCLEOTIDE SEQUENCE [LARGE SCALE GENOMIC DNA]</scope>
    <source>
        <strain evidence="6">KCTC 52945</strain>
    </source>
</reference>
<dbReference type="GO" id="GO:0009253">
    <property type="term" value="P:peptidoglycan catabolic process"/>
    <property type="evidence" value="ECO:0007669"/>
    <property type="project" value="InterPro"/>
</dbReference>
<dbReference type="InterPro" id="IPR021731">
    <property type="entry name" value="AMIN_dom"/>
</dbReference>
<dbReference type="SUPFAM" id="SSF53187">
    <property type="entry name" value="Zn-dependent exopeptidases"/>
    <property type="match status" value="1"/>
</dbReference>
<dbReference type="AlphaFoldDB" id="A0A2W2BKJ7"/>
<dbReference type="Gene3D" id="2.60.40.3500">
    <property type="match status" value="1"/>
</dbReference>
<dbReference type="EC" id="3.5.1.28" evidence="2"/>
<feature type="domain" description="MurNAc-LAA" evidence="4">
    <location>
        <begin position="251"/>
        <end position="405"/>
    </location>
</feature>
<name>A0A2W2BKJ7_9HYPH</name>
<keyword evidence="6" id="KW-1185">Reference proteome</keyword>
<organism evidence="5 6">
    <name type="scientific">Aestuariivirga litoralis</name>
    <dbReference type="NCBI Taxonomy" id="2650924"/>
    <lineage>
        <taxon>Bacteria</taxon>
        <taxon>Pseudomonadati</taxon>
        <taxon>Pseudomonadota</taxon>
        <taxon>Alphaproteobacteria</taxon>
        <taxon>Hyphomicrobiales</taxon>
        <taxon>Aestuariivirgaceae</taxon>
        <taxon>Aestuariivirga</taxon>
    </lineage>
</organism>
<dbReference type="SMART" id="SM00646">
    <property type="entry name" value="Ami_3"/>
    <property type="match status" value="1"/>
</dbReference>
<evidence type="ECO:0000259" key="4">
    <source>
        <dbReference type="SMART" id="SM00646"/>
    </source>
</evidence>
<dbReference type="InterPro" id="IPR002508">
    <property type="entry name" value="MurNAc-LAA_cat"/>
</dbReference>
<evidence type="ECO:0000313" key="6">
    <source>
        <dbReference type="Proteomes" id="UP000248795"/>
    </source>
</evidence>
<proteinExistence type="predicted"/>
<dbReference type="CDD" id="cd02696">
    <property type="entry name" value="MurNAc-LAA"/>
    <property type="match status" value="1"/>
</dbReference>
<evidence type="ECO:0000256" key="3">
    <source>
        <dbReference type="ARBA" id="ARBA00022801"/>
    </source>
</evidence>
<dbReference type="InterPro" id="IPR050695">
    <property type="entry name" value="N-acetylmuramoyl_amidase_3"/>
</dbReference>
<evidence type="ECO:0000313" key="5">
    <source>
        <dbReference type="EMBL" id="PZF76427.1"/>
    </source>
</evidence>
<dbReference type="PANTHER" id="PTHR30404">
    <property type="entry name" value="N-ACETYLMURAMOYL-L-ALANINE AMIDASE"/>
    <property type="match status" value="1"/>
</dbReference>
<dbReference type="Pfam" id="PF01520">
    <property type="entry name" value="Amidase_3"/>
    <property type="match status" value="1"/>
</dbReference>
<dbReference type="Gene3D" id="3.40.630.40">
    <property type="entry name" value="Zn-dependent exopeptidases"/>
    <property type="match status" value="1"/>
</dbReference>
<comment type="catalytic activity">
    <reaction evidence="1">
        <text>Hydrolyzes the link between N-acetylmuramoyl residues and L-amino acid residues in certain cell-wall glycopeptides.</text>
        <dbReference type="EC" id="3.5.1.28"/>
    </reaction>
</comment>
<sequence length="417" mass="44543">MLATANPCRWAAARLLPGLILAGLFLLAGFRLPVADAADLPVATAARVAGDEDRTRFIADLTVPVGYTVYVMANPYRVMIDLPQVAFSLPDGAGSKARGLVSQYRYGPVDDAHSRIVLETDGPVLIDKAFLLKPKDGQPARIVVDMVKTTKQAFDAAIAAENDTDTAEAAAEEAPPASGAVAEPERQRKLVVIDPGHGGIDPGAIGVKKTREKDVVLAFGLKLKKELEKTGTIDVVMTRSDDTFLTLRERVKVARENEADLFIAIHADTVRGGDARGATIYTLSEKASDAEAEALAHKENRADIIAGVDLEAENQEVTDILIDLAQRESKTHSLVFAKKAVAEMAPVTAFTGKPMRSAGFMVLKAADVPSVLIELGFLSSKQDESQLTSPVWQQKVAAAMGRAVEKYFATQLAATSP</sequence>
<keyword evidence="3" id="KW-0378">Hydrolase</keyword>
<dbReference type="FunFam" id="3.40.630.40:FF:000005">
    <property type="entry name" value="N-acetylmuramoyl-L-alanine amidase (AmiA)"/>
    <property type="match status" value="1"/>
</dbReference>
<dbReference type="Pfam" id="PF11741">
    <property type="entry name" value="AMIN"/>
    <property type="match status" value="1"/>
</dbReference>
<protein>
    <recommendedName>
        <fullName evidence="2">N-acetylmuramoyl-L-alanine amidase</fullName>
        <ecNumber evidence="2">3.5.1.28</ecNumber>
    </recommendedName>
</protein>